<proteinExistence type="predicted"/>
<evidence type="ECO:0000256" key="5">
    <source>
        <dbReference type="ARBA" id="ARBA00023128"/>
    </source>
</evidence>
<evidence type="ECO:0000256" key="3">
    <source>
        <dbReference type="ARBA" id="ARBA00022792"/>
    </source>
</evidence>
<dbReference type="InterPro" id="IPR044202">
    <property type="entry name" value="LETM1/MDM38-like"/>
</dbReference>
<evidence type="ECO:0000313" key="10">
    <source>
        <dbReference type="Proteomes" id="UP000825729"/>
    </source>
</evidence>
<keyword evidence="4 7" id="KW-1133">Transmembrane helix</keyword>
<dbReference type="GO" id="GO:0005743">
    <property type="term" value="C:mitochondrial inner membrane"/>
    <property type="evidence" value="ECO:0007669"/>
    <property type="project" value="UniProtKB-SubCell"/>
</dbReference>
<dbReference type="PANTHER" id="PTHR14009:SF34">
    <property type="entry name" value="LETM1 RBD DOMAIN-CONTAINING PROTEIN"/>
    <property type="match status" value="1"/>
</dbReference>
<dbReference type="GO" id="GO:0043022">
    <property type="term" value="F:ribosome binding"/>
    <property type="evidence" value="ECO:0007669"/>
    <property type="project" value="InterPro"/>
</dbReference>
<evidence type="ECO:0000256" key="1">
    <source>
        <dbReference type="ARBA" id="ARBA00004434"/>
    </source>
</evidence>
<keyword evidence="5" id="KW-0496">Mitochondrion</keyword>
<accession>A0AAV7EL88</accession>
<feature type="domain" description="Letm1 RBD" evidence="8">
    <location>
        <begin position="564"/>
        <end position="632"/>
    </location>
</feature>
<evidence type="ECO:0000313" key="9">
    <source>
        <dbReference type="EMBL" id="KAG9449181.1"/>
    </source>
</evidence>
<evidence type="ECO:0000256" key="7">
    <source>
        <dbReference type="SAM" id="Phobius"/>
    </source>
</evidence>
<evidence type="ECO:0000259" key="8">
    <source>
        <dbReference type="Pfam" id="PF07766"/>
    </source>
</evidence>
<comment type="caution">
    <text evidence="9">The sequence shown here is derived from an EMBL/GenBank/DDBJ whole genome shotgun (WGS) entry which is preliminary data.</text>
</comment>
<comment type="subcellular location">
    <subcellularLocation>
        <location evidence="1">Mitochondrion inner membrane</location>
        <topology evidence="1">Single-pass membrane protein</topology>
    </subcellularLocation>
</comment>
<gene>
    <name evidence="9" type="ORF">H6P81_009146</name>
</gene>
<name>A0AAV7EL88_ARIFI</name>
<dbReference type="InterPro" id="IPR033122">
    <property type="entry name" value="LETM1-like_RBD"/>
</dbReference>
<feature type="transmembrane region" description="Helical" evidence="7">
    <location>
        <begin position="537"/>
        <end position="556"/>
    </location>
</feature>
<feature type="transmembrane region" description="Helical" evidence="7">
    <location>
        <begin position="576"/>
        <end position="605"/>
    </location>
</feature>
<keyword evidence="6 7" id="KW-0472">Membrane</keyword>
<reference evidence="9 10" key="1">
    <citation type="submission" date="2021-07" db="EMBL/GenBank/DDBJ databases">
        <title>The Aristolochia fimbriata genome: insights into angiosperm evolution, floral development and chemical biosynthesis.</title>
        <authorList>
            <person name="Jiao Y."/>
        </authorList>
    </citation>
    <scope>NUCLEOTIDE SEQUENCE [LARGE SCALE GENOMIC DNA]</scope>
    <source>
        <strain evidence="9">IBCAS-2021</strain>
        <tissue evidence="9">Leaf</tissue>
    </source>
</reference>
<dbReference type="AlphaFoldDB" id="A0AAV7EL88"/>
<protein>
    <recommendedName>
        <fullName evidence="8">Letm1 RBD domain-containing protein</fullName>
    </recommendedName>
</protein>
<evidence type="ECO:0000256" key="6">
    <source>
        <dbReference type="ARBA" id="ARBA00023136"/>
    </source>
</evidence>
<dbReference type="EMBL" id="JAINDJ010000004">
    <property type="protein sequence ID" value="KAG9449181.1"/>
    <property type="molecule type" value="Genomic_DNA"/>
</dbReference>
<dbReference type="PANTHER" id="PTHR14009">
    <property type="entry name" value="LEUCINE ZIPPER-EF-HAND CONTAINING TRANSMEMBRANE PROTEIN"/>
    <property type="match status" value="1"/>
</dbReference>
<evidence type="ECO:0000256" key="2">
    <source>
        <dbReference type="ARBA" id="ARBA00022692"/>
    </source>
</evidence>
<dbReference type="Pfam" id="PF07766">
    <property type="entry name" value="LETM1_RBD"/>
    <property type="match status" value="1"/>
</dbReference>
<organism evidence="9 10">
    <name type="scientific">Aristolochia fimbriata</name>
    <name type="common">White veined hardy Dutchman's pipe vine</name>
    <dbReference type="NCBI Taxonomy" id="158543"/>
    <lineage>
        <taxon>Eukaryota</taxon>
        <taxon>Viridiplantae</taxon>
        <taxon>Streptophyta</taxon>
        <taxon>Embryophyta</taxon>
        <taxon>Tracheophyta</taxon>
        <taxon>Spermatophyta</taxon>
        <taxon>Magnoliopsida</taxon>
        <taxon>Magnoliidae</taxon>
        <taxon>Piperales</taxon>
        <taxon>Aristolochiaceae</taxon>
        <taxon>Aristolochia</taxon>
    </lineage>
</organism>
<keyword evidence="3" id="KW-0999">Mitochondrion inner membrane</keyword>
<evidence type="ECO:0000256" key="4">
    <source>
        <dbReference type="ARBA" id="ARBA00022989"/>
    </source>
</evidence>
<keyword evidence="2 7" id="KW-0812">Transmembrane</keyword>
<sequence length="647" mass="73333">MPSQRIYRRKLCSDSFAIPLYIDDMGEKGLNRIDFLVQILHHSANSFTNAIQSHELAWEGAQLAKAWIGVDVHAWHKHLAYQAAVYALLQTAIGSWIRHYNDHERDHGLVQKILLPRISALQDHVEHQLNSRNRKLVEWFKKEQLPVLAGTFTPSLRKLSADYEESGAAVIILAISCCLAIRKCTRRISFPLFTSSIPELVAKFMNLLQDLFPLDKLHKLASVAGFEHEFLIHYGSNAPYCDASEDGLFWMGLVHRKLILAFQREGLVANLEDFYDPKILESEMAILGLFAYLGKKTRVFLSYMGIKDLDEPVKDFLRCFPCSYLECGSLFIYPALSSVSVYQHFVEVVTEEIGWFKFYTAVPSVRCQVRRRTKQHAIQAEKEIIFSTVFKVCSDVFLRFAHFSKSTHQPLSPKLVTFLLRSQNMLNICLEDYWVSYDGSTELQSIGGRETEEVSVGKHEILSSVTSIEEIQQNPIELRTEFELVSKCMAQFCEVSGGGRKDEAHSKKVPSAKESKVVSQRCITKYIQKLISTSLDVYIGTQLLFVDISVAVGFLWNQVCGQTLTRRERNKLRRTLADVASVIPVAIIMLLPLSAVGHAAIFAAIKKYAPGLIPSTYSSARLDVIKQLKRTKEMELQPLSNLEVSSL</sequence>
<dbReference type="GO" id="GO:0030003">
    <property type="term" value="P:intracellular monoatomic cation homeostasis"/>
    <property type="evidence" value="ECO:0007669"/>
    <property type="project" value="TreeGrafter"/>
</dbReference>
<dbReference type="Proteomes" id="UP000825729">
    <property type="component" value="Unassembled WGS sequence"/>
</dbReference>
<keyword evidence="10" id="KW-1185">Reference proteome</keyword>